<dbReference type="PROSITE" id="PS00176">
    <property type="entry name" value="TOPO_IB_1"/>
    <property type="match status" value="1"/>
</dbReference>
<dbReference type="GO" id="GO:0007059">
    <property type="term" value="P:chromosome segregation"/>
    <property type="evidence" value="ECO:0007669"/>
    <property type="project" value="TreeGrafter"/>
</dbReference>
<feature type="domain" description="DNA topoisomerase I eukaryotic-type" evidence="12">
    <location>
        <begin position="444"/>
        <end position="817"/>
    </location>
</feature>
<dbReference type="InterPro" id="IPR008336">
    <property type="entry name" value="TopoI_DNA-bd_euk"/>
</dbReference>
<proteinExistence type="inferred from homology"/>
<dbReference type="OrthoDB" id="47179at2759"/>
<evidence type="ECO:0000256" key="2">
    <source>
        <dbReference type="ARBA" id="ARBA00004123"/>
    </source>
</evidence>
<dbReference type="GO" id="GO:0006265">
    <property type="term" value="P:DNA topological change"/>
    <property type="evidence" value="ECO:0007669"/>
    <property type="project" value="UniProtKB-UniRule"/>
</dbReference>
<accession>A0A2G5SGM7</accession>
<dbReference type="SUPFAM" id="SSF46596">
    <property type="entry name" value="Eukaryotic DNA topoisomerase I, dispensable insert domain"/>
    <property type="match status" value="1"/>
</dbReference>
<feature type="region of interest" description="Disordered" evidence="11">
    <location>
        <begin position="1"/>
        <end position="225"/>
    </location>
</feature>
<dbReference type="GO" id="GO:0006260">
    <property type="term" value="P:DNA replication"/>
    <property type="evidence" value="ECO:0007669"/>
    <property type="project" value="TreeGrafter"/>
</dbReference>
<comment type="subcellular location">
    <subcellularLocation>
        <location evidence="2">Nucleus</location>
    </subcellularLocation>
</comment>
<keyword evidence="7" id="KW-0539">Nucleus</keyword>
<evidence type="ECO:0000256" key="9">
    <source>
        <dbReference type="RuleBase" id="RU365101"/>
    </source>
</evidence>
<dbReference type="SMART" id="SM00435">
    <property type="entry name" value="TOPEUc"/>
    <property type="match status" value="1"/>
</dbReference>
<dbReference type="InterPro" id="IPR013034">
    <property type="entry name" value="DNA_topo_DNA_db_N_dom1"/>
</dbReference>
<comment type="catalytic activity">
    <reaction evidence="1 8 9">
        <text>ATP-independent breakage of single-stranded DNA, followed by passage and rejoining.</text>
        <dbReference type="EC" id="5.6.2.1"/>
    </reaction>
</comment>
<keyword evidence="5 8" id="KW-0238">DNA-binding</keyword>
<dbReference type="InterPro" id="IPR001631">
    <property type="entry name" value="TopoI"/>
</dbReference>
<dbReference type="FunFam" id="3.90.15.10:FF:000001">
    <property type="entry name" value="DNA topoisomerase I"/>
    <property type="match status" value="1"/>
</dbReference>
<dbReference type="Gene3D" id="1.10.132.10">
    <property type="match status" value="1"/>
</dbReference>
<evidence type="ECO:0000313" key="13">
    <source>
        <dbReference type="EMBL" id="PIC14210.1"/>
    </source>
</evidence>
<comment type="caution">
    <text evidence="13">The sequence shown here is derived from an EMBL/GenBank/DDBJ whole genome shotgun (WGS) entry which is preliminary data.</text>
</comment>
<dbReference type="GO" id="GO:0003677">
    <property type="term" value="F:DNA binding"/>
    <property type="evidence" value="ECO:0007669"/>
    <property type="project" value="UniProtKB-UniRule"/>
</dbReference>
<evidence type="ECO:0000259" key="12">
    <source>
        <dbReference type="SMART" id="SM00435"/>
    </source>
</evidence>
<dbReference type="CDD" id="cd03488">
    <property type="entry name" value="Topoisomer_IB_N_htopoI_like"/>
    <property type="match status" value="1"/>
</dbReference>
<dbReference type="InterPro" id="IPR051062">
    <property type="entry name" value="Topoisomerase_IB"/>
</dbReference>
<evidence type="ECO:0000256" key="7">
    <source>
        <dbReference type="ARBA" id="ARBA00023242"/>
    </source>
</evidence>
<dbReference type="SUPFAM" id="SSF56741">
    <property type="entry name" value="Eukaryotic DNA topoisomerase I, N-terminal DNA-binding fragment"/>
    <property type="match status" value="1"/>
</dbReference>
<keyword evidence="14" id="KW-1185">Reference proteome</keyword>
<evidence type="ECO:0000256" key="1">
    <source>
        <dbReference type="ARBA" id="ARBA00000213"/>
    </source>
</evidence>
<dbReference type="GO" id="GO:0005694">
    <property type="term" value="C:chromosome"/>
    <property type="evidence" value="ECO:0007669"/>
    <property type="project" value="InterPro"/>
</dbReference>
<dbReference type="Pfam" id="PF02919">
    <property type="entry name" value="Topoisom_I_N"/>
    <property type="match status" value="1"/>
</dbReference>
<feature type="compositionally biased region" description="Acidic residues" evidence="11">
    <location>
        <begin position="212"/>
        <end position="223"/>
    </location>
</feature>
<dbReference type="InterPro" id="IPR025834">
    <property type="entry name" value="TopoI_C_dom"/>
</dbReference>
<feature type="region of interest" description="Disordered" evidence="11">
    <location>
        <begin position="255"/>
        <end position="279"/>
    </location>
</feature>
<dbReference type="Pfam" id="PF14370">
    <property type="entry name" value="Topo_C_assoc"/>
    <property type="match status" value="1"/>
</dbReference>
<dbReference type="InterPro" id="IPR013499">
    <property type="entry name" value="TopoI_euk"/>
</dbReference>
<feature type="compositionally biased region" description="Basic residues" evidence="11">
    <location>
        <begin position="7"/>
        <end position="17"/>
    </location>
</feature>
<comment type="similarity">
    <text evidence="3 8 9">Belongs to the type IB topoisomerase family.</text>
</comment>
<feature type="active site" description="O-(3'-phospho-DNA)-tyrosine intermediate" evidence="8">
    <location>
        <position position="803"/>
    </location>
</feature>
<dbReference type="PANTHER" id="PTHR10290:SF3">
    <property type="entry name" value="DNA TOPOISOMERASE 1"/>
    <property type="match status" value="1"/>
</dbReference>
<dbReference type="AlphaFoldDB" id="A0A2G5SGM7"/>
<dbReference type="CDD" id="cd00659">
    <property type="entry name" value="Topo_IB_C"/>
    <property type="match status" value="1"/>
</dbReference>
<dbReference type="InterPro" id="IPR014727">
    <property type="entry name" value="TopoI_cat_a/b-sub_euk"/>
</dbReference>
<dbReference type="SUPFAM" id="SSF56349">
    <property type="entry name" value="DNA breaking-rejoining enzymes"/>
    <property type="match status" value="1"/>
</dbReference>
<evidence type="ECO:0000256" key="4">
    <source>
        <dbReference type="ARBA" id="ARBA00023029"/>
    </source>
</evidence>
<name>A0A2G5SGM7_9PELO</name>
<dbReference type="Gene3D" id="1.10.10.41">
    <property type="entry name" value="Yeast DNA topoisomerase - domain 1"/>
    <property type="match status" value="1"/>
</dbReference>
<dbReference type="Proteomes" id="UP000230233">
    <property type="component" value="Unassembled WGS sequence"/>
</dbReference>
<evidence type="ECO:0000256" key="10">
    <source>
        <dbReference type="SAM" id="Coils"/>
    </source>
</evidence>
<dbReference type="InterPro" id="IPR036202">
    <property type="entry name" value="TopoI_DNA-bd_euk_N_sf"/>
</dbReference>
<dbReference type="FunFam" id="1.10.10.41:FF:000001">
    <property type="entry name" value="DNA topoisomerase I"/>
    <property type="match status" value="1"/>
</dbReference>
<feature type="compositionally biased region" description="Basic residues" evidence="11">
    <location>
        <begin position="58"/>
        <end position="68"/>
    </location>
</feature>
<dbReference type="InterPro" id="IPR011010">
    <property type="entry name" value="DNA_brk_join_enz"/>
</dbReference>
<dbReference type="InterPro" id="IPR013030">
    <property type="entry name" value="DNA_topo_DNA_db_N_dom2"/>
</dbReference>
<reference evidence="14" key="1">
    <citation type="submission" date="2017-10" db="EMBL/GenBank/DDBJ databases">
        <title>Rapid genome shrinkage in a self-fertile nematode reveals novel sperm competition proteins.</title>
        <authorList>
            <person name="Yin D."/>
            <person name="Schwarz E.M."/>
            <person name="Thomas C.G."/>
            <person name="Felde R.L."/>
            <person name="Korf I.F."/>
            <person name="Cutter A.D."/>
            <person name="Schartner C.M."/>
            <person name="Ralston E.J."/>
            <person name="Meyer B.J."/>
            <person name="Haag E.S."/>
        </authorList>
    </citation>
    <scope>NUCLEOTIDE SEQUENCE [LARGE SCALE GENOMIC DNA]</scope>
    <source>
        <strain evidence="14">JU1422</strain>
    </source>
</reference>
<keyword evidence="4 8" id="KW-0799">Topoisomerase</keyword>
<dbReference type="InterPro" id="IPR018521">
    <property type="entry name" value="TopoIB_AS"/>
</dbReference>
<dbReference type="STRING" id="1611254.A0A2G5SGM7"/>
<keyword evidence="10" id="KW-0175">Coiled coil</keyword>
<evidence type="ECO:0000256" key="11">
    <source>
        <dbReference type="SAM" id="MobiDB-lite"/>
    </source>
</evidence>
<dbReference type="GO" id="GO:0003917">
    <property type="term" value="F:DNA topoisomerase type I (single strand cut, ATP-independent) activity"/>
    <property type="evidence" value="ECO:0007669"/>
    <property type="project" value="UniProtKB-UniRule"/>
</dbReference>
<feature type="compositionally biased region" description="Basic and acidic residues" evidence="11">
    <location>
        <begin position="144"/>
        <end position="153"/>
    </location>
</feature>
<dbReference type="InterPro" id="IPR048045">
    <property type="entry name" value="Topoisomer_I_DNA-bd"/>
</dbReference>
<feature type="compositionally biased region" description="Acidic residues" evidence="11">
    <location>
        <begin position="104"/>
        <end position="113"/>
    </location>
</feature>
<evidence type="ECO:0000256" key="3">
    <source>
        <dbReference type="ARBA" id="ARBA00006645"/>
    </source>
</evidence>
<dbReference type="Gene3D" id="3.90.15.10">
    <property type="entry name" value="Topoisomerase I, Chain A, domain 3"/>
    <property type="match status" value="1"/>
</dbReference>
<organism evidence="13 14">
    <name type="scientific">Caenorhabditis nigoni</name>
    <dbReference type="NCBI Taxonomy" id="1611254"/>
    <lineage>
        <taxon>Eukaryota</taxon>
        <taxon>Metazoa</taxon>
        <taxon>Ecdysozoa</taxon>
        <taxon>Nematoda</taxon>
        <taxon>Chromadorea</taxon>
        <taxon>Rhabditida</taxon>
        <taxon>Rhabditina</taxon>
        <taxon>Rhabditomorpha</taxon>
        <taxon>Rhabditoidea</taxon>
        <taxon>Rhabditidae</taxon>
        <taxon>Peloderinae</taxon>
        <taxon>Caenorhabditis</taxon>
    </lineage>
</organism>
<dbReference type="GO" id="GO:0005730">
    <property type="term" value="C:nucleolus"/>
    <property type="evidence" value="ECO:0007669"/>
    <property type="project" value="UniProtKB-ARBA"/>
</dbReference>
<protein>
    <recommendedName>
        <fullName evidence="9">DNA topoisomerase I</fullName>
        <ecNumber evidence="9">5.6.2.1</ecNumber>
    </recommendedName>
    <alternativeName>
        <fullName evidence="9">DNA topoisomerase 1</fullName>
    </alternativeName>
</protein>
<feature type="compositionally biased region" description="Acidic residues" evidence="11">
    <location>
        <begin position="134"/>
        <end position="143"/>
    </location>
</feature>
<dbReference type="PRINTS" id="PR00416">
    <property type="entry name" value="EUTPISMRASEI"/>
</dbReference>
<dbReference type="EC" id="5.6.2.1" evidence="9"/>
<evidence type="ECO:0000256" key="5">
    <source>
        <dbReference type="ARBA" id="ARBA00023125"/>
    </source>
</evidence>
<dbReference type="Pfam" id="PF01028">
    <property type="entry name" value="Topoisom_I"/>
    <property type="match status" value="1"/>
</dbReference>
<sequence>MSAVDSHHHHNHHHTNHHSNGNGTMVYDSNGNDEIKQEIKEEPMLSDDDVTFGEMMKKKEKKSKKNKRKAPESGEEEDEESEDDYKPEKRKSSSKNGKKKAGGSEDEESEDDYKPEKKKPKKNQKKKKGKGSSEEDDDDDYSEEDVKPPKKDTTTSTASDETSMTEEEKRKERKRLKKEKKRLEKENRKVKEEEEEAGGDAYSDEIKKEMMEQEEEDSDDDDDGEKKKKKVLCCCGFLACLLSCCTFSKNKKKAKAEKNKPSTSTPAKSTKKEPSKKKVKEEQEEIWEWWKEEKKPDGVKWNTLQHCGPLFAPAYIPLPDHVHFKYNGHRMKLSLLAEECAQFYAGVVNHEYSSQVQFNNNFMKDWRKLMTAGEREKITDLAKCDFTHIVEYQNEQRAIKKAWTKEEKDKVKAEKAQEVVDYGIAIIDGHKEKIANFRIEPPGVFRGRGGHPKMGFIKKRIVPEDVIINCGKDSVIPKPPPGHKWKEVRHDNTVSWLCSWTESVLGQNKYIMLNASSQLKGSKDYEKYETARRLKKKIGGIRERYIADWKSKEMRIRQRATALYFIDKLALRAGNEKDVDESADTVGCCSLRYEHIKLFESAKLQETDKKEKEFVVEFDFLGKDSIRYFNRVAVEKRVFKNLKLFMENKKAGDDLFDRLDTATLNEHLRSLMDGLTVKVFRTYNASITLQEQLIKLTNPADNVAAKILSYNRANRQVAILCNHQRAVSKTFDESMAKLEQKIKDKKAEVKEAEAALKSARGAEKEKAQKKYDQKKEQLKKLKIQRTDKDENKQIALGTSKLNYIDPRITVAWCKKYEVPLERVFTKTHREKFRWAIDMVNTEEEEYVF</sequence>
<evidence type="ECO:0000256" key="8">
    <source>
        <dbReference type="PROSITE-ProRule" id="PRU01382"/>
    </source>
</evidence>
<gene>
    <name evidence="13" type="primary">Cni-top-1</name>
    <name evidence="13" type="ORF">B9Z55_027198</name>
</gene>
<dbReference type="InterPro" id="IPR014711">
    <property type="entry name" value="TopoI_cat_a-hlx-sub_euk"/>
</dbReference>
<feature type="compositionally biased region" description="Acidic residues" evidence="11">
    <location>
        <begin position="73"/>
        <end position="83"/>
    </location>
</feature>
<feature type="compositionally biased region" description="Basic and acidic residues" evidence="11">
    <location>
        <begin position="33"/>
        <end position="43"/>
    </location>
</feature>
<evidence type="ECO:0000256" key="6">
    <source>
        <dbReference type="ARBA" id="ARBA00023235"/>
    </source>
</evidence>
<dbReference type="EMBL" id="PDUG01000008">
    <property type="protein sequence ID" value="PIC14210.1"/>
    <property type="molecule type" value="Genomic_DNA"/>
</dbReference>
<comment type="function">
    <text evidence="9">Releases the supercoiling and torsional tension of DNA introduced during the DNA replication and transcription by transiently cleaving and rejoining one strand of the DNA duplex. Introduces a single-strand break via transesterification at the specific target site 5'-[CT]CCTTp site in duplex DNA. The scissile phosphodiester is attacked by the catalytic tyrosine of the enzyme, resulting in the formation of a DNA-(3'-phosphotyrosyl)-enzyme intermediate and the expulsion of a 5'-OH DNA strand. The free DNA strand then undergoes passage around the unbroken strand thus removing DNA supercoils. Finally, in the religation step, the DNA 5'-OH attacks the covalent intermediate to expel the active-site tyrosine and restore the DNA phosphodiester backbone.</text>
</comment>
<feature type="compositionally biased region" description="Basic and acidic residues" evidence="11">
    <location>
        <begin position="181"/>
        <end position="192"/>
    </location>
</feature>
<feature type="coiled-coil region" evidence="10">
    <location>
        <begin position="728"/>
        <end position="791"/>
    </location>
</feature>
<keyword evidence="6 8" id="KW-0413">Isomerase</keyword>
<dbReference type="Gene3D" id="2.170.11.10">
    <property type="entry name" value="DNA Topoisomerase I, domain 2"/>
    <property type="match status" value="1"/>
</dbReference>
<dbReference type="PANTHER" id="PTHR10290">
    <property type="entry name" value="DNA TOPOISOMERASE I"/>
    <property type="match status" value="1"/>
</dbReference>
<dbReference type="FunFam" id="2.170.11.10:FF:000001">
    <property type="entry name" value="DNA topoisomerase I"/>
    <property type="match status" value="1"/>
</dbReference>
<dbReference type="InterPro" id="IPR013500">
    <property type="entry name" value="TopoI_cat_euk"/>
</dbReference>
<feature type="compositionally biased region" description="Basic residues" evidence="11">
    <location>
        <begin position="92"/>
        <end position="101"/>
    </location>
</feature>
<dbReference type="PROSITE" id="PS52038">
    <property type="entry name" value="TOPO_IB_2"/>
    <property type="match status" value="1"/>
</dbReference>
<feature type="compositionally biased region" description="Basic residues" evidence="11">
    <location>
        <begin position="171"/>
        <end position="180"/>
    </location>
</feature>
<feature type="compositionally biased region" description="Basic residues" evidence="11">
    <location>
        <begin position="116"/>
        <end position="130"/>
    </location>
</feature>
<dbReference type="FunFam" id="1.10.132.10:FF:000009">
    <property type="entry name" value="DNA topoisomerase I"/>
    <property type="match status" value="1"/>
</dbReference>
<evidence type="ECO:0000313" key="14">
    <source>
        <dbReference type="Proteomes" id="UP000230233"/>
    </source>
</evidence>